<name>A0AAE2S8P6_9BACT</name>
<evidence type="ECO:0000256" key="1">
    <source>
        <dbReference type="SAM" id="MobiDB-lite"/>
    </source>
</evidence>
<protein>
    <submittedName>
        <fullName evidence="2">Uncharacterized protein</fullName>
    </submittedName>
</protein>
<organism evidence="2 3">
    <name type="scientific">Oceaniferula flava</name>
    <dbReference type="NCBI Taxonomy" id="2800421"/>
    <lineage>
        <taxon>Bacteria</taxon>
        <taxon>Pseudomonadati</taxon>
        <taxon>Verrucomicrobiota</taxon>
        <taxon>Verrucomicrobiia</taxon>
        <taxon>Verrucomicrobiales</taxon>
        <taxon>Verrucomicrobiaceae</taxon>
        <taxon>Oceaniferula</taxon>
    </lineage>
</organism>
<dbReference type="EMBL" id="JAENIG010000001">
    <property type="protein sequence ID" value="MBK1853413.1"/>
    <property type="molecule type" value="Genomic_DNA"/>
</dbReference>
<reference evidence="2" key="1">
    <citation type="submission" date="2021-01" db="EMBL/GenBank/DDBJ databases">
        <title>Modified the classification status of verrucomicrobia.</title>
        <authorList>
            <person name="Feng X."/>
        </authorList>
    </citation>
    <scope>NUCLEOTIDE SEQUENCE</scope>
    <source>
        <strain evidence="2">5K15</strain>
    </source>
</reference>
<evidence type="ECO:0000313" key="2">
    <source>
        <dbReference type="EMBL" id="MBK1853413.1"/>
    </source>
</evidence>
<dbReference type="AlphaFoldDB" id="A0AAE2S8P6"/>
<gene>
    <name evidence="2" type="ORF">JIN83_00425</name>
</gene>
<dbReference type="Gene3D" id="1.20.5.340">
    <property type="match status" value="1"/>
</dbReference>
<comment type="caution">
    <text evidence="2">The sequence shown here is derived from an EMBL/GenBank/DDBJ whole genome shotgun (WGS) entry which is preliminary data.</text>
</comment>
<dbReference type="RefSeq" id="WP_309488011.1">
    <property type="nucleotide sequence ID" value="NZ_JAENIG010000001.1"/>
</dbReference>
<feature type="region of interest" description="Disordered" evidence="1">
    <location>
        <begin position="38"/>
        <end position="58"/>
    </location>
</feature>
<evidence type="ECO:0000313" key="3">
    <source>
        <dbReference type="Proteomes" id="UP000634206"/>
    </source>
</evidence>
<proteinExistence type="predicted"/>
<dbReference type="Proteomes" id="UP000634206">
    <property type="component" value="Unassembled WGS sequence"/>
</dbReference>
<accession>A0AAE2S8P6</accession>
<keyword evidence="3" id="KW-1185">Reference proteome</keyword>
<sequence length="269" mass="29482">MKAILYVLAIVAIAAGAWFSYDSMSKFQTLKTEREELDSQNEARKSSIKKTKKEADTMVQERDNAKKALAEAIANRDNAVSNEKLAKKEAASWSSKIAGQKEKITEVESVIAKIKKEFSKLGEDIELDQVPGLVQKLEDDLKQANKTLEELETNVEVAQKRVASSQESIQNLNSRITKRARRISGNSAQGSITAVNHDWGFVTVSVPSNMPVDATSKLTIKRGASFIGTLKINAVEGSRIIADIDYKSMSPGMVVQPGDQVVLTKPVTN</sequence>